<dbReference type="AlphaFoldDB" id="A0AA38C0C2"/>
<evidence type="ECO:0000313" key="2">
    <source>
        <dbReference type="Proteomes" id="UP000824469"/>
    </source>
</evidence>
<keyword evidence="2" id="KW-1185">Reference proteome</keyword>
<reference evidence="1 2" key="1">
    <citation type="journal article" date="2021" name="Nat. Plants">
        <title>The Taxus genome provides insights into paclitaxel biosynthesis.</title>
        <authorList>
            <person name="Xiong X."/>
            <person name="Gou J."/>
            <person name="Liao Q."/>
            <person name="Li Y."/>
            <person name="Zhou Q."/>
            <person name="Bi G."/>
            <person name="Li C."/>
            <person name="Du R."/>
            <person name="Wang X."/>
            <person name="Sun T."/>
            <person name="Guo L."/>
            <person name="Liang H."/>
            <person name="Lu P."/>
            <person name="Wu Y."/>
            <person name="Zhang Z."/>
            <person name="Ro D.K."/>
            <person name="Shang Y."/>
            <person name="Huang S."/>
            <person name="Yan J."/>
        </authorList>
    </citation>
    <scope>NUCLEOTIDE SEQUENCE [LARGE SCALE GENOMIC DNA]</scope>
    <source>
        <strain evidence="1">Ta-2019</strain>
    </source>
</reference>
<dbReference type="Proteomes" id="UP000824469">
    <property type="component" value="Unassembled WGS sequence"/>
</dbReference>
<accession>A0AA38C0C2</accession>
<dbReference type="EMBL" id="JAHRHJ020003813">
    <property type="protein sequence ID" value="KAH9288644.1"/>
    <property type="molecule type" value="Genomic_DNA"/>
</dbReference>
<evidence type="ECO:0000313" key="1">
    <source>
        <dbReference type="EMBL" id="KAH9288644.1"/>
    </source>
</evidence>
<organism evidence="1 2">
    <name type="scientific">Taxus chinensis</name>
    <name type="common">Chinese yew</name>
    <name type="synonym">Taxus wallichiana var. chinensis</name>
    <dbReference type="NCBI Taxonomy" id="29808"/>
    <lineage>
        <taxon>Eukaryota</taxon>
        <taxon>Viridiplantae</taxon>
        <taxon>Streptophyta</taxon>
        <taxon>Embryophyta</taxon>
        <taxon>Tracheophyta</taxon>
        <taxon>Spermatophyta</taxon>
        <taxon>Pinopsida</taxon>
        <taxon>Pinidae</taxon>
        <taxon>Conifers II</taxon>
        <taxon>Cupressales</taxon>
        <taxon>Taxaceae</taxon>
        <taxon>Taxus</taxon>
    </lineage>
</organism>
<name>A0AA38C0C2_TAXCH</name>
<comment type="caution">
    <text evidence="1">The sequence shown here is derived from an EMBL/GenBank/DDBJ whole genome shotgun (WGS) entry which is preliminary data.</text>
</comment>
<feature type="non-terminal residue" evidence="1">
    <location>
        <position position="60"/>
    </location>
</feature>
<sequence length="60" mass="6853">MDKAATIRALREEIKTKDEEIACLTARKRLGTEEERTVFISIAEEIGDNVMKARPHLEPK</sequence>
<gene>
    <name evidence="1" type="ORF">KI387_032761</name>
</gene>
<proteinExistence type="predicted"/>
<protein>
    <submittedName>
        <fullName evidence="1">Uncharacterized protein</fullName>
    </submittedName>
</protein>